<gene>
    <name evidence="2" type="ORF">BJ508DRAFT_332590</name>
</gene>
<dbReference type="AlphaFoldDB" id="A0A3N4HT04"/>
<evidence type="ECO:0000313" key="2">
    <source>
        <dbReference type="EMBL" id="RPA74930.1"/>
    </source>
</evidence>
<organism evidence="2 3">
    <name type="scientific">Ascobolus immersus RN42</name>
    <dbReference type="NCBI Taxonomy" id="1160509"/>
    <lineage>
        <taxon>Eukaryota</taxon>
        <taxon>Fungi</taxon>
        <taxon>Dikarya</taxon>
        <taxon>Ascomycota</taxon>
        <taxon>Pezizomycotina</taxon>
        <taxon>Pezizomycetes</taxon>
        <taxon>Pezizales</taxon>
        <taxon>Ascobolaceae</taxon>
        <taxon>Ascobolus</taxon>
    </lineage>
</organism>
<keyword evidence="3" id="KW-1185">Reference proteome</keyword>
<evidence type="ECO:0000256" key="1">
    <source>
        <dbReference type="SAM" id="MobiDB-lite"/>
    </source>
</evidence>
<accession>A0A3N4HT04</accession>
<evidence type="ECO:0000313" key="3">
    <source>
        <dbReference type="Proteomes" id="UP000275078"/>
    </source>
</evidence>
<dbReference type="Proteomes" id="UP000275078">
    <property type="component" value="Unassembled WGS sequence"/>
</dbReference>
<protein>
    <submittedName>
        <fullName evidence="2">Uncharacterized protein</fullName>
    </submittedName>
</protein>
<sequence length="358" mass="39265">MPPLPRGRSITISTTITTTPGGNWPPTSAQSENASTPVVVTNSLADEALRFTNTRRARSLSSPPTLTAEDLLALRRRRCRNIATRLVLSGMSLTDAETERVDLMRAEGNKDIWNSHLADRHVAAKVSTLPKSDGYMDFVLGNFDCTYGLTHTILKHETHFNTRGISNDLMLTFIQNILSTRPVFTDKEQRLYDAGYSTQMGTTKKDRYYAVVIGNRTHPDKIITIFPVTPKKRKKTLTDADFAELEEESDGSDSPMVEDKAVQVDIEELEGDLSDAGDVDAASVAMDREGGNIEEEGTADAEEGVNAEEEGVSDDEEGVAWVEFDVNVSKEEGTVSLFEVMAGVTFVAAMLLSHKAVN</sequence>
<proteinExistence type="predicted"/>
<feature type="region of interest" description="Disordered" evidence="1">
    <location>
        <begin position="13"/>
        <end position="36"/>
    </location>
</feature>
<dbReference type="EMBL" id="ML119776">
    <property type="protein sequence ID" value="RPA74930.1"/>
    <property type="molecule type" value="Genomic_DNA"/>
</dbReference>
<name>A0A3N4HT04_ASCIM</name>
<feature type="compositionally biased region" description="Acidic residues" evidence="1">
    <location>
        <begin position="292"/>
        <end position="315"/>
    </location>
</feature>
<feature type="compositionally biased region" description="Low complexity" evidence="1">
    <location>
        <begin position="13"/>
        <end position="28"/>
    </location>
</feature>
<reference evidence="2 3" key="1">
    <citation type="journal article" date="2018" name="Nat. Ecol. Evol.">
        <title>Pezizomycetes genomes reveal the molecular basis of ectomycorrhizal truffle lifestyle.</title>
        <authorList>
            <person name="Murat C."/>
            <person name="Payen T."/>
            <person name="Noel B."/>
            <person name="Kuo A."/>
            <person name="Morin E."/>
            <person name="Chen J."/>
            <person name="Kohler A."/>
            <person name="Krizsan K."/>
            <person name="Balestrini R."/>
            <person name="Da Silva C."/>
            <person name="Montanini B."/>
            <person name="Hainaut M."/>
            <person name="Levati E."/>
            <person name="Barry K.W."/>
            <person name="Belfiori B."/>
            <person name="Cichocki N."/>
            <person name="Clum A."/>
            <person name="Dockter R.B."/>
            <person name="Fauchery L."/>
            <person name="Guy J."/>
            <person name="Iotti M."/>
            <person name="Le Tacon F."/>
            <person name="Lindquist E.A."/>
            <person name="Lipzen A."/>
            <person name="Malagnac F."/>
            <person name="Mello A."/>
            <person name="Molinier V."/>
            <person name="Miyauchi S."/>
            <person name="Poulain J."/>
            <person name="Riccioni C."/>
            <person name="Rubini A."/>
            <person name="Sitrit Y."/>
            <person name="Splivallo R."/>
            <person name="Traeger S."/>
            <person name="Wang M."/>
            <person name="Zifcakova L."/>
            <person name="Wipf D."/>
            <person name="Zambonelli A."/>
            <person name="Paolocci F."/>
            <person name="Nowrousian M."/>
            <person name="Ottonello S."/>
            <person name="Baldrian P."/>
            <person name="Spatafora J.W."/>
            <person name="Henrissat B."/>
            <person name="Nagy L.G."/>
            <person name="Aury J.M."/>
            <person name="Wincker P."/>
            <person name="Grigoriev I.V."/>
            <person name="Bonfante P."/>
            <person name="Martin F.M."/>
        </authorList>
    </citation>
    <scope>NUCLEOTIDE SEQUENCE [LARGE SCALE GENOMIC DNA]</scope>
    <source>
        <strain evidence="2 3">RN42</strain>
    </source>
</reference>
<feature type="region of interest" description="Disordered" evidence="1">
    <location>
        <begin position="288"/>
        <end position="315"/>
    </location>
</feature>